<dbReference type="InterPro" id="IPR048147">
    <property type="entry name" value="CBO0543-like"/>
</dbReference>
<dbReference type="NCBIfam" id="NF041644">
    <property type="entry name" value="CBO0543_fam"/>
    <property type="match status" value="1"/>
</dbReference>
<organism evidence="2 3">
    <name type="scientific">Paenibacillus silvae</name>
    <dbReference type="NCBI Taxonomy" id="1325358"/>
    <lineage>
        <taxon>Bacteria</taxon>
        <taxon>Bacillati</taxon>
        <taxon>Bacillota</taxon>
        <taxon>Bacilli</taxon>
        <taxon>Bacillales</taxon>
        <taxon>Paenibacillaceae</taxon>
        <taxon>Paenibacillus</taxon>
    </lineage>
</organism>
<evidence type="ECO:0000313" key="3">
    <source>
        <dbReference type="Proteomes" id="UP000249204"/>
    </source>
</evidence>
<name>A0A2W6NG62_9BACL</name>
<gene>
    <name evidence="2" type="ORF">DN757_14725</name>
</gene>
<feature type="transmembrane region" description="Helical" evidence="1">
    <location>
        <begin position="89"/>
        <end position="107"/>
    </location>
</feature>
<feature type="transmembrane region" description="Helical" evidence="1">
    <location>
        <begin position="62"/>
        <end position="82"/>
    </location>
</feature>
<sequence length="155" mass="17984">MIGNIIIGLLLPLLLGTWILRRHYSFLVLYYPLGVAVSACINNIGFNFFWNILPNTRNQSFAALPMDLGIYPITGCIMIYMIQVRRKRPWPAIFVSSLLLTLIEWTAKMMGHVIYFNGWNIFWTFWSYFLPFVLAYGYSKLLKITFPERSGEGSI</sequence>
<reference evidence="2 3" key="1">
    <citation type="submission" date="2018-06" db="EMBL/GenBank/DDBJ databases">
        <title>Isolation of heavy metals resistant Paenibacillus silvae NC2 from Gold-Copper mine in ZiJin, China.</title>
        <authorList>
            <person name="Xu J."/>
            <person name="Mazhar H.S."/>
            <person name="Rensing C."/>
        </authorList>
    </citation>
    <scope>NUCLEOTIDE SEQUENCE [LARGE SCALE GENOMIC DNA]</scope>
    <source>
        <strain evidence="2 3">NC2</strain>
    </source>
</reference>
<feature type="transmembrane region" description="Helical" evidence="1">
    <location>
        <begin position="6"/>
        <end position="21"/>
    </location>
</feature>
<dbReference type="AlphaFoldDB" id="A0A2W6NG62"/>
<evidence type="ECO:0000313" key="2">
    <source>
        <dbReference type="EMBL" id="PZT54944.1"/>
    </source>
</evidence>
<dbReference type="RefSeq" id="WP_111270986.1">
    <property type="nucleotide sequence ID" value="NZ_QKWW01000039.1"/>
</dbReference>
<keyword evidence="1" id="KW-0812">Transmembrane</keyword>
<feature type="transmembrane region" description="Helical" evidence="1">
    <location>
        <begin position="28"/>
        <end position="50"/>
    </location>
</feature>
<protein>
    <submittedName>
        <fullName evidence="2">Uncharacterized protein</fullName>
    </submittedName>
</protein>
<feature type="transmembrane region" description="Helical" evidence="1">
    <location>
        <begin position="119"/>
        <end position="139"/>
    </location>
</feature>
<keyword evidence="1" id="KW-1133">Transmembrane helix</keyword>
<accession>A0A2W6NG62</accession>
<proteinExistence type="predicted"/>
<evidence type="ECO:0000256" key="1">
    <source>
        <dbReference type="SAM" id="Phobius"/>
    </source>
</evidence>
<keyword evidence="1" id="KW-0472">Membrane</keyword>
<dbReference type="EMBL" id="QKWW01000039">
    <property type="protein sequence ID" value="PZT54944.1"/>
    <property type="molecule type" value="Genomic_DNA"/>
</dbReference>
<dbReference type="Proteomes" id="UP000249204">
    <property type="component" value="Unassembled WGS sequence"/>
</dbReference>
<comment type="caution">
    <text evidence="2">The sequence shown here is derived from an EMBL/GenBank/DDBJ whole genome shotgun (WGS) entry which is preliminary data.</text>
</comment>